<name>A0A939SQZ8_SERMA</name>
<protein>
    <submittedName>
        <fullName evidence="2">Uncharacterized protein</fullName>
    </submittedName>
</protein>
<feature type="transmembrane region" description="Helical" evidence="1">
    <location>
        <begin position="28"/>
        <end position="46"/>
    </location>
</feature>
<keyword evidence="1" id="KW-1133">Transmembrane helix</keyword>
<keyword evidence="1" id="KW-0812">Transmembrane</keyword>
<accession>A0A939SQZ8</accession>
<proteinExistence type="predicted"/>
<evidence type="ECO:0000256" key="1">
    <source>
        <dbReference type="SAM" id="Phobius"/>
    </source>
</evidence>
<sequence length="65" mass="7364">MTIGFDGRLYSTLLIDEARDHEQNGPSVIIGILVMLTLWLGALFNIGDITFTISRLFHWIESQRG</sequence>
<reference evidence="2" key="1">
    <citation type="submission" date="2021-03" db="EMBL/GenBank/DDBJ databases">
        <title>Molecular epidemiology and mechanisms of colistin and carbapenem resistance in Enterobacteriaceae from clinical isolates, the environment and porcine samples in Pretoria, South Africa.</title>
        <authorList>
            <person name="Bogoshi D."/>
            <person name="Mbelle N.M."/>
            <person name="Naidoo V."/>
            <person name="Osei Sekyere J."/>
        </authorList>
    </citation>
    <scope>NUCLEOTIDE SEQUENCE</scope>
    <source>
        <strain evidence="2">C080</strain>
    </source>
</reference>
<comment type="caution">
    <text evidence="2">The sequence shown here is derived from an EMBL/GenBank/DDBJ whole genome shotgun (WGS) entry which is preliminary data.</text>
</comment>
<keyword evidence="1" id="KW-0472">Membrane</keyword>
<evidence type="ECO:0000313" key="2">
    <source>
        <dbReference type="EMBL" id="MBO2006656.1"/>
    </source>
</evidence>
<gene>
    <name evidence="2" type="ORF">J4732_05080</name>
</gene>
<dbReference type="EMBL" id="JAGETR010000028">
    <property type="protein sequence ID" value="MBO2006656.1"/>
    <property type="molecule type" value="Genomic_DNA"/>
</dbReference>
<dbReference type="AlphaFoldDB" id="A0A939SQZ8"/>
<organism evidence="2">
    <name type="scientific">Serratia marcescens</name>
    <dbReference type="NCBI Taxonomy" id="615"/>
    <lineage>
        <taxon>Bacteria</taxon>
        <taxon>Pseudomonadati</taxon>
        <taxon>Pseudomonadota</taxon>
        <taxon>Gammaproteobacteria</taxon>
        <taxon>Enterobacterales</taxon>
        <taxon>Yersiniaceae</taxon>
        <taxon>Serratia</taxon>
    </lineage>
</organism>